<dbReference type="EMBL" id="JAXIVS010000013">
    <property type="protein sequence ID" value="MDY7231048.1"/>
    <property type="molecule type" value="Genomic_DNA"/>
</dbReference>
<keyword evidence="1" id="KW-0472">Membrane</keyword>
<dbReference type="RefSeq" id="WP_321549758.1">
    <property type="nucleotide sequence ID" value="NZ_JAXIVS010000013.1"/>
</dbReference>
<evidence type="ECO:0000313" key="4">
    <source>
        <dbReference type="Proteomes" id="UP001291309"/>
    </source>
</evidence>
<gene>
    <name evidence="3" type="ORF">SYV04_31965</name>
</gene>
<feature type="chain" id="PRO_5046905422" evidence="2">
    <location>
        <begin position="25"/>
        <end position="263"/>
    </location>
</feature>
<keyword evidence="4" id="KW-1185">Reference proteome</keyword>
<accession>A0ABU5HC65</accession>
<feature type="transmembrane region" description="Helical" evidence="1">
    <location>
        <begin position="236"/>
        <end position="258"/>
    </location>
</feature>
<dbReference type="Proteomes" id="UP001291309">
    <property type="component" value="Unassembled WGS sequence"/>
</dbReference>
<organism evidence="3 4">
    <name type="scientific">Hyalangium rubrum</name>
    <dbReference type="NCBI Taxonomy" id="3103134"/>
    <lineage>
        <taxon>Bacteria</taxon>
        <taxon>Pseudomonadati</taxon>
        <taxon>Myxococcota</taxon>
        <taxon>Myxococcia</taxon>
        <taxon>Myxococcales</taxon>
        <taxon>Cystobacterineae</taxon>
        <taxon>Archangiaceae</taxon>
        <taxon>Hyalangium</taxon>
    </lineage>
</organism>
<reference evidence="3 4" key="1">
    <citation type="submission" date="2023-12" db="EMBL/GenBank/DDBJ databases">
        <title>the genome sequence of Hyalangium sp. s54d21.</title>
        <authorList>
            <person name="Zhang X."/>
        </authorList>
    </citation>
    <scope>NUCLEOTIDE SEQUENCE [LARGE SCALE GENOMIC DNA]</scope>
    <source>
        <strain evidence="4">s54d21</strain>
    </source>
</reference>
<feature type="signal peptide" evidence="2">
    <location>
        <begin position="1"/>
        <end position="24"/>
    </location>
</feature>
<protein>
    <submittedName>
        <fullName evidence="3">Uncharacterized protein</fullName>
    </submittedName>
</protein>
<evidence type="ECO:0000313" key="3">
    <source>
        <dbReference type="EMBL" id="MDY7231048.1"/>
    </source>
</evidence>
<proteinExistence type="predicted"/>
<sequence length="263" mass="27921">MIPPVSARILAQLLLFLLASQALAQSAPSAQSHVVDPQTGLSLGFQVKAGITCVVVPENLYDPEACEGIPSRGSSTAPSVEKSLQALAVLRQGEAMVMLTASSISRPGIGQMREQQLRGFIEATMARLAEDFGTAPRLAGGEDAPYTLQRIGEIPVARWEYSTELKAGDPQENVASGVAYLVPSRDSLTIISFNTHKQYLAVARDFGEQVMSTLKLPLTVDAAGFGASSVLDASPVAITALVASSLIFVLLGGVWLWWRRGRG</sequence>
<keyword evidence="2" id="KW-0732">Signal</keyword>
<keyword evidence="1" id="KW-0812">Transmembrane</keyword>
<evidence type="ECO:0000256" key="2">
    <source>
        <dbReference type="SAM" id="SignalP"/>
    </source>
</evidence>
<keyword evidence="1" id="KW-1133">Transmembrane helix</keyword>
<evidence type="ECO:0000256" key="1">
    <source>
        <dbReference type="SAM" id="Phobius"/>
    </source>
</evidence>
<comment type="caution">
    <text evidence="3">The sequence shown here is derived from an EMBL/GenBank/DDBJ whole genome shotgun (WGS) entry which is preliminary data.</text>
</comment>
<name>A0ABU5HC65_9BACT</name>